<reference evidence="2" key="1">
    <citation type="submission" date="2023-03" db="EMBL/GenBank/DDBJ databases">
        <title>Massive genome expansion in bonnet fungi (Mycena s.s.) driven by repeated elements and novel gene families across ecological guilds.</title>
        <authorList>
            <consortium name="Lawrence Berkeley National Laboratory"/>
            <person name="Harder C.B."/>
            <person name="Miyauchi S."/>
            <person name="Viragh M."/>
            <person name="Kuo A."/>
            <person name="Thoen E."/>
            <person name="Andreopoulos B."/>
            <person name="Lu D."/>
            <person name="Skrede I."/>
            <person name="Drula E."/>
            <person name="Henrissat B."/>
            <person name="Morin E."/>
            <person name="Kohler A."/>
            <person name="Barry K."/>
            <person name="LaButti K."/>
            <person name="Morin E."/>
            <person name="Salamov A."/>
            <person name="Lipzen A."/>
            <person name="Mereny Z."/>
            <person name="Hegedus B."/>
            <person name="Baldrian P."/>
            <person name="Stursova M."/>
            <person name="Weitz H."/>
            <person name="Taylor A."/>
            <person name="Grigoriev I.V."/>
            <person name="Nagy L.G."/>
            <person name="Martin F."/>
            <person name="Kauserud H."/>
        </authorList>
    </citation>
    <scope>NUCLEOTIDE SEQUENCE</scope>
    <source>
        <strain evidence="2">CBHHK173m</strain>
    </source>
</reference>
<feature type="non-terminal residue" evidence="2">
    <location>
        <position position="159"/>
    </location>
</feature>
<proteinExistence type="predicted"/>
<evidence type="ECO:0000313" key="3">
    <source>
        <dbReference type="Proteomes" id="UP001222325"/>
    </source>
</evidence>
<feature type="compositionally biased region" description="Low complexity" evidence="1">
    <location>
        <begin position="83"/>
        <end position="94"/>
    </location>
</feature>
<accession>A0AAD6TPC5</accession>
<keyword evidence="3" id="KW-1185">Reference proteome</keyword>
<evidence type="ECO:0000256" key="1">
    <source>
        <dbReference type="SAM" id="MobiDB-lite"/>
    </source>
</evidence>
<protein>
    <submittedName>
        <fullName evidence="2">Uncharacterized protein</fullName>
    </submittedName>
</protein>
<dbReference type="AlphaFoldDB" id="A0AAD6TPC5"/>
<sequence>MAAMSPCHPTPVALQSALTRFNISYTSCAPPTNRALAQTSVLLHPVRLPRRPRAPFAPPLFSYPHPNGRSASSGVSDSRVPLRSQRTRTSTTSRAFDSGPHAHTYVEVKKVPGCSIPPRDRDARILASRQNPPHASLRSTGTQIPVAPLRGALAGQRYY</sequence>
<dbReference type="Proteomes" id="UP001222325">
    <property type="component" value="Unassembled WGS sequence"/>
</dbReference>
<organism evidence="2 3">
    <name type="scientific">Mycena belliarum</name>
    <dbReference type="NCBI Taxonomy" id="1033014"/>
    <lineage>
        <taxon>Eukaryota</taxon>
        <taxon>Fungi</taxon>
        <taxon>Dikarya</taxon>
        <taxon>Basidiomycota</taxon>
        <taxon>Agaricomycotina</taxon>
        <taxon>Agaricomycetes</taxon>
        <taxon>Agaricomycetidae</taxon>
        <taxon>Agaricales</taxon>
        <taxon>Marasmiineae</taxon>
        <taxon>Mycenaceae</taxon>
        <taxon>Mycena</taxon>
    </lineage>
</organism>
<evidence type="ECO:0000313" key="2">
    <source>
        <dbReference type="EMBL" id="KAJ7071897.1"/>
    </source>
</evidence>
<feature type="region of interest" description="Disordered" evidence="1">
    <location>
        <begin position="57"/>
        <end position="99"/>
    </location>
</feature>
<comment type="caution">
    <text evidence="2">The sequence shown here is derived from an EMBL/GenBank/DDBJ whole genome shotgun (WGS) entry which is preliminary data.</text>
</comment>
<dbReference type="EMBL" id="JARJCN010000121">
    <property type="protein sequence ID" value="KAJ7071897.1"/>
    <property type="molecule type" value="Genomic_DNA"/>
</dbReference>
<gene>
    <name evidence="2" type="ORF">B0H15DRAFT_869786</name>
</gene>
<name>A0AAD6TPC5_9AGAR</name>